<comment type="subcellular location">
    <subcellularLocation>
        <location evidence="1">Periplasm</location>
    </subcellularLocation>
</comment>
<dbReference type="SUPFAM" id="SSF111369">
    <property type="entry name" value="HlyD-like secretion proteins"/>
    <property type="match status" value="2"/>
</dbReference>
<evidence type="ECO:0000256" key="2">
    <source>
        <dbReference type="ARBA" id="ARBA00010602"/>
    </source>
</evidence>
<evidence type="ECO:0000256" key="3">
    <source>
        <dbReference type="ARBA" id="ARBA00022729"/>
    </source>
</evidence>
<dbReference type="Gene3D" id="2.40.30.170">
    <property type="match status" value="1"/>
</dbReference>
<feature type="domain" description="CusB-like beta-barrel" evidence="9">
    <location>
        <begin position="253"/>
        <end position="339"/>
    </location>
</feature>
<keyword evidence="4" id="KW-0574">Periplasm</keyword>
<reference evidence="10 11" key="1">
    <citation type="submission" date="2016-04" db="EMBL/GenBank/DDBJ databases">
        <authorList>
            <person name="Evans L.H."/>
            <person name="Alamgir A."/>
            <person name="Owens N."/>
            <person name="Weber N.D."/>
            <person name="Virtaneva K."/>
            <person name="Barbian K."/>
            <person name="Babar A."/>
            <person name="Rosenke K."/>
        </authorList>
    </citation>
    <scope>NUCLEOTIDE SEQUENCE [LARGE SCALE GENOMIC DNA]</scope>
    <source>
        <strain evidence="10 11">LMa1</strain>
    </source>
</reference>
<name>A0A1B7LKQ3_9FIRM</name>
<evidence type="ECO:0000256" key="7">
    <source>
        <dbReference type="SAM" id="SignalP"/>
    </source>
</evidence>
<evidence type="ECO:0000313" key="10">
    <source>
        <dbReference type="EMBL" id="OAT87081.1"/>
    </source>
</evidence>
<evidence type="ECO:0000256" key="5">
    <source>
        <dbReference type="ARBA" id="ARBA00023054"/>
    </source>
</evidence>
<sequence>MQKRRCFIFPVLLTAVALLLAGCQSRGQAGPLTANGTIEATEVNVTARVGGTLQKLGVREGDRVKAGQSIGQLDTGSYRIQENQAQAGVAAAQAGLDEAESGARSQEIEAARQDVDALAAQVAAAQDQLTLQEDNLKRAQSLFQAGAIPEQALQEQQTACDTARHKLAGIQAQQEAARAKLELLQAGSTPQALDRLSAGVTQSEDSLKLARLNLDWTRLVAPISGTVISRNFEPGELIHPGAQVVTLLDDRDLWLNVYVPENQLNQVNVGQPVQIRVDAYPGKAFPGRVEYISPQAEFTPRNVQTKQDRVNLVFRVKVRVTGGWEQLKPGLPADVTFTPPETAK</sequence>
<evidence type="ECO:0000256" key="4">
    <source>
        <dbReference type="ARBA" id="ARBA00022764"/>
    </source>
</evidence>
<dbReference type="RefSeq" id="WP_066665825.1">
    <property type="nucleotide sequence ID" value="NZ_LYVF01000002.1"/>
</dbReference>
<organism evidence="10 11">
    <name type="scientific">Desulfotomaculum copahuensis</name>
    <dbReference type="NCBI Taxonomy" id="1838280"/>
    <lineage>
        <taxon>Bacteria</taxon>
        <taxon>Bacillati</taxon>
        <taxon>Bacillota</taxon>
        <taxon>Clostridia</taxon>
        <taxon>Eubacteriales</taxon>
        <taxon>Desulfotomaculaceae</taxon>
        <taxon>Desulfotomaculum</taxon>
    </lineage>
</organism>
<evidence type="ECO:0000256" key="6">
    <source>
        <dbReference type="SAM" id="Coils"/>
    </source>
</evidence>
<evidence type="ECO:0000259" key="9">
    <source>
        <dbReference type="Pfam" id="PF25954"/>
    </source>
</evidence>
<dbReference type="GO" id="GO:0042597">
    <property type="term" value="C:periplasmic space"/>
    <property type="evidence" value="ECO:0007669"/>
    <property type="project" value="UniProtKB-SubCell"/>
</dbReference>
<dbReference type="AlphaFoldDB" id="A0A1B7LKQ3"/>
<dbReference type="GO" id="GO:0015562">
    <property type="term" value="F:efflux transmembrane transporter activity"/>
    <property type="evidence" value="ECO:0007669"/>
    <property type="project" value="InterPro"/>
</dbReference>
<feature type="domain" description="Multidrug resistance protein MdtA-like barrel-sandwich hybrid" evidence="8">
    <location>
        <begin position="42"/>
        <end position="245"/>
    </location>
</feature>
<dbReference type="STRING" id="1838280.A6M21_01975"/>
<dbReference type="Proteomes" id="UP000078532">
    <property type="component" value="Unassembled WGS sequence"/>
</dbReference>
<feature type="chain" id="PRO_5008596987" description="Secretion protein HlyD" evidence="7">
    <location>
        <begin position="30"/>
        <end position="344"/>
    </location>
</feature>
<dbReference type="Pfam" id="PF25954">
    <property type="entry name" value="Beta-barrel_RND_2"/>
    <property type="match status" value="1"/>
</dbReference>
<keyword evidence="3 7" id="KW-0732">Signal</keyword>
<dbReference type="PANTHER" id="PTHR32347:SF29">
    <property type="entry name" value="UPF0194 MEMBRANE PROTEIN YBHG"/>
    <property type="match status" value="1"/>
</dbReference>
<evidence type="ECO:0008006" key="12">
    <source>
        <dbReference type="Google" id="ProtNLM"/>
    </source>
</evidence>
<dbReference type="InterPro" id="IPR050465">
    <property type="entry name" value="UPF0194_transport"/>
</dbReference>
<dbReference type="Gene3D" id="1.10.287.470">
    <property type="entry name" value="Helix hairpin bin"/>
    <property type="match status" value="2"/>
</dbReference>
<dbReference type="Gene3D" id="2.40.50.100">
    <property type="match status" value="1"/>
</dbReference>
<keyword evidence="11" id="KW-1185">Reference proteome</keyword>
<dbReference type="PROSITE" id="PS51257">
    <property type="entry name" value="PROKAR_LIPOPROTEIN"/>
    <property type="match status" value="1"/>
</dbReference>
<feature type="signal peptide" evidence="7">
    <location>
        <begin position="1"/>
        <end position="29"/>
    </location>
</feature>
<proteinExistence type="inferred from homology"/>
<keyword evidence="5 6" id="KW-0175">Coiled coil</keyword>
<dbReference type="PANTHER" id="PTHR32347">
    <property type="entry name" value="EFFLUX SYSTEM COMPONENT YKNX-RELATED"/>
    <property type="match status" value="1"/>
</dbReference>
<comment type="caution">
    <text evidence="10">The sequence shown here is derived from an EMBL/GenBank/DDBJ whole genome shotgun (WGS) entry which is preliminary data.</text>
</comment>
<dbReference type="OrthoDB" id="9778236at2"/>
<dbReference type="Pfam" id="PF25917">
    <property type="entry name" value="BSH_RND"/>
    <property type="match status" value="1"/>
</dbReference>
<evidence type="ECO:0000313" key="11">
    <source>
        <dbReference type="Proteomes" id="UP000078532"/>
    </source>
</evidence>
<feature type="coiled-coil region" evidence="6">
    <location>
        <begin position="108"/>
        <end position="142"/>
    </location>
</feature>
<gene>
    <name evidence="10" type="ORF">A6M21_01975</name>
</gene>
<dbReference type="InterPro" id="IPR058792">
    <property type="entry name" value="Beta-barrel_RND_2"/>
</dbReference>
<accession>A0A1B7LKQ3</accession>
<comment type="similarity">
    <text evidence="2">Belongs to the UPF0194 family.</text>
</comment>
<evidence type="ECO:0000256" key="1">
    <source>
        <dbReference type="ARBA" id="ARBA00004418"/>
    </source>
</evidence>
<dbReference type="InterPro" id="IPR058625">
    <property type="entry name" value="MdtA-like_BSH"/>
</dbReference>
<dbReference type="EMBL" id="LYVF01000002">
    <property type="protein sequence ID" value="OAT87081.1"/>
    <property type="molecule type" value="Genomic_DNA"/>
</dbReference>
<protein>
    <recommendedName>
        <fullName evidence="12">Secretion protein HlyD</fullName>
    </recommendedName>
</protein>
<evidence type="ECO:0000259" key="8">
    <source>
        <dbReference type="Pfam" id="PF25917"/>
    </source>
</evidence>